<evidence type="ECO:0000313" key="3">
    <source>
        <dbReference type="Proteomes" id="UP001168528"/>
    </source>
</evidence>
<keyword evidence="1" id="KW-1133">Transmembrane helix</keyword>
<comment type="caution">
    <text evidence="2">The sequence shown here is derived from an EMBL/GenBank/DDBJ whole genome shotgun (WGS) entry which is preliminary data.</text>
</comment>
<sequence>MKYNNLLINFLLAFLLTFSLTSCDVVGGIFEAGMWTGLIGLVLVILLVFWIFNKIRR</sequence>
<gene>
    <name evidence="2" type="ORF">Q0590_30390</name>
</gene>
<dbReference type="PROSITE" id="PS51257">
    <property type="entry name" value="PROKAR_LIPOPROTEIN"/>
    <property type="match status" value="1"/>
</dbReference>
<name>A0ABT8RER8_9BACT</name>
<keyword evidence="3" id="KW-1185">Reference proteome</keyword>
<proteinExistence type="predicted"/>
<evidence type="ECO:0008006" key="4">
    <source>
        <dbReference type="Google" id="ProtNLM"/>
    </source>
</evidence>
<accession>A0ABT8RER8</accession>
<reference evidence="2" key="1">
    <citation type="submission" date="2023-07" db="EMBL/GenBank/DDBJ databases">
        <title>The genome sequence of Rhodocytophaga aerolata KACC 12507.</title>
        <authorList>
            <person name="Zhang X."/>
        </authorList>
    </citation>
    <scope>NUCLEOTIDE SEQUENCE</scope>
    <source>
        <strain evidence="2">KACC 12507</strain>
    </source>
</reference>
<keyword evidence="1" id="KW-0472">Membrane</keyword>
<organism evidence="2 3">
    <name type="scientific">Rhodocytophaga aerolata</name>
    <dbReference type="NCBI Taxonomy" id="455078"/>
    <lineage>
        <taxon>Bacteria</taxon>
        <taxon>Pseudomonadati</taxon>
        <taxon>Bacteroidota</taxon>
        <taxon>Cytophagia</taxon>
        <taxon>Cytophagales</taxon>
        <taxon>Rhodocytophagaceae</taxon>
        <taxon>Rhodocytophaga</taxon>
    </lineage>
</organism>
<dbReference type="RefSeq" id="WP_302041422.1">
    <property type="nucleotide sequence ID" value="NZ_JAUKPO010000033.1"/>
</dbReference>
<protein>
    <recommendedName>
        <fullName evidence="4">Phosphatidate cytidylyltransferase</fullName>
    </recommendedName>
</protein>
<keyword evidence="1" id="KW-0812">Transmembrane</keyword>
<dbReference type="EMBL" id="JAUKPO010000033">
    <property type="protein sequence ID" value="MDO1450621.1"/>
    <property type="molecule type" value="Genomic_DNA"/>
</dbReference>
<feature type="transmembrane region" description="Helical" evidence="1">
    <location>
        <begin position="33"/>
        <end position="52"/>
    </location>
</feature>
<evidence type="ECO:0000313" key="2">
    <source>
        <dbReference type="EMBL" id="MDO1450621.1"/>
    </source>
</evidence>
<dbReference type="Proteomes" id="UP001168528">
    <property type="component" value="Unassembled WGS sequence"/>
</dbReference>
<evidence type="ECO:0000256" key="1">
    <source>
        <dbReference type="SAM" id="Phobius"/>
    </source>
</evidence>